<reference evidence="3" key="1">
    <citation type="submission" date="2023-03" db="EMBL/GenBank/DDBJ databases">
        <title>Amycolatopsis taiwanensis NBRC 103393.</title>
        <authorList>
            <person name="Ichikawa N."/>
            <person name="Sato H."/>
            <person name="Tonouchi N."/>
        </authorList>
    </citation>
    <scope>NUCLEOTIDE SEQUENCE</scope>
    <source>
        <strain evidence="3">NBRC 103393</strain>
    </source>
</reference>
<accession>A0A9W6R0R3</accession>
<dbReference type="AlphaFoldDB" id="A0A9W6R0R3"/>
<gene>
    <name evidence="3" type="ORF">Atai01_36530</name>
</gene>
<dbReference type="RefSeq" id="WP_285487613.1">
    <property type="nucleotide sequence ID" value="NZ_BSTI01000007.1"/>
</dbReference>
<evidence type="ECO:0000313" key="3">
    <source>
        <dbReference type="EMBL" id="GLY67034.1"/>
    </source>
</evidence>
<comment type="caution">
    <text evidence="3">The sequence shown here is derived from an EMBL/GenBank/DDBJ whole genome shotgun (WGS) entry which is preliminary data.</text>
</comment>
<organism evidence="3 4">
    <name type="scientific">Amycolatopsis taiwanensis</name>
    <dbReference type="NCBI Taxonomy" id="342230"/>
    <lineage>
        <taxon>Bacteria</taxon>
        <taxon>Bacillati</taxon>
        <taxon>Actinomycetota</taxon>
        <taxon>Actinomycetes</taxon>
        <taxon>Pseudonocardiales</taxon>
        <taxon>Pseudonocardiaceae</taxon>
        <taxon>Amycolatopsis</taxon>
    </lineage>
</organism>
<dbReference type="Pfam" id="PF21725">
    <property type="entry name" value="T7SS_signal"/>
    <property type="match status" value="1"/>
</dbReference>
<dbReference type="InterPro" id="IPR049082">
    <property type="entry name" value="T7SS_signal"/>
</dbReference>
<evidence type="ECO:0000256" key="1">
    <source>
        <dbReference type="SAM" id="MobiDB-lite"/>
    </source>
</evidence>
<sequence>MAAELGETTNPKELIPGEPELIVNNLRRLVANIDGIGAAGDSLRGIDPTQWTGDGADAFRELFGEEPPKWFQTVEVLSRGGRSLADYGDVLIWAQAEAQRAIEMHTQAEAASRAAAAQYKAQARVPGQFLSPFQDPGEALAQDAQAVLDNARERLAAVGDLAARAFGFKPDGEGGYSKKLGDDKEFGADKRENDEGGWQTAPGGKSYQREWGTGQSEGMLTDTVGETLKALGFDLHEQTWSASAGVDVASGGLEARFESGPWSGSGKVGASVFGAGAQASATVNDLGITGAASAEAYVVKDTAEGSVKLGGHAEVSGKAEATVGGEVHAKGSIGAGGAQGSIGGFAGGKVETDLGAEVAGVNVGLHAEAQVGFGAEASGQFGMGDDGKFHIGASLGLSVGIGGKLGFDIAIDPGEVVNTVKDVVHDVGEIASDVGHELTNVAEAVGDFLGL</sequence>
<feature type="compositionally biased region" description="Basic and acidic residues" evidence="1">
    <location>
        <begin position="179"/>
        <end position="194"/>
    </location>
</feature>
<evidence type="ECO:0000259" key="2">
    <source>
        <dbReference type="Pfam" id="PF21725"/>
    </source>
</evidence>
<evidence type="ECO:0000313" key="4">
    <source>
        <dbReference type="Proteomes" id="UP001165136"/>
    </source>
</evidence>
<dbReference type="EMBL" id="BSTI01000007">
    <property type="protein sequence ID" value="GLY67034.1"/>
    <property type="molecule type" value="Genomic_DNA"/>
</dbReference>
<protein>
    <recommendedName>
        <fullName evidence="2">Putative T7SS secretion signal domain-containing protein</fullName>
    </recommendedName>
</protein>
<feature type="region of interest" description="Disordered" evidence="1">
    <location>
        <begin position="177"/>
        <end position="210"/>
    </location>
</feature>
<keyword evidence="4" id="KW-1185">Reference proteome</keyword>
<feature type="domain" description="Putative T7SS secretion signal" evidence="2">
    <location>
        <begin position="4"/>
        <end position="164"/>
    </location>
</feature>
<dbReference type="Proteomes" id="UP001165136">
    <property type="component" value="Unassembled WGS sequence"/>
</dbReference>
<proteinExistence type="predicted"/>
<name>A0A9W6R0R3_9PSEU</name>